<proteinExistence type="predicted"/>
<evidence type="ECO:0000313" key="2">
    <source>
        <dbReference type="Proteomes" id="UP000215335"/>
    </source>
</evidence>
<dbReference type="Proteomes" id="UP000215335">
    <property type="component" value="Unassembled WGS sequence"/>
</dbReference>
<dbReference type="EMBL" id="NNAY01000102">
    <property type="protein sequence ID" value="OXU30964.1"/>
    <property type="molecule type" value="Genomic_DNA"/>
</dbReference>
<feature type="non-terminal residue" evidence="1">
    <location>
        <position position="1"/>
    </location>
</feature>
<organism evidence="1 2">
    <name type="scientific">Trichomalopsis sarcophagae</name>
    <dbReference type="NCBI Taxonomy" id="543379"/>
    <lineage>
        <taxon>Eukaryota</taxon>
        <taxon>Metazoa</taxon>
        <taxon>Ecdysozoa</taxon>
        <taxon>Arthropoda</taxon>
        <taxon>Hexapoda</taxon>
        <taxon>Insecta</taxon>
        <taxon>Pterygota</taxon>
        <taxon>Neoptera</taxon>
        <taxon>Endopterygota</taxon>
        <taxon>Hymenoptera</taxon>
        <taxon>Apocrita</taxon>
        <taxon>Proctotrupomorpha</taxon>
        <taxon>Chalcidoidea</taxon>
        <taxon>Pteromalidae</taxon>
        <taxon>Pteromalinae</taxon>
        <taxon>Trichomalopsis</taxon>
    </lineage>
</organism>
<sequence>PKRLSVDAVLDDFSDPTQFTIDQLRLQFETINGYGDQLLTQPGNAKSEKKDLLRKAINDICNAYSTLSNAYMYKLGRKVRLNQKPAITANRVTLDRGKPIPISGCTRVMVGPKSEASDKFASAR</sequence>
<name>A0A232FJQ5_9HYME</name>
<accession>A0A232FJQ5</accession>
<comment type="caution">
    <text evidence="1">The sequence shown here is derived from an EMBL/GenBank/DDBJ whole genome shotgun (WGS) entry which is preliminary data.</text>
</comment>
<gene>
    <name evidence="1" type="ORF">TSAR_001310</name>
</gene>
<evidence type="ECO:0000313" key="1">
    <source>
        <dbReference type="EMBL" id="OXU30964.1"/>
    </source>
</evidence>
<dbReference type="AlphaFoldDB" id="A0A232FJQ5"/>
<reference evidence="1 2" key="1">
    <citation type="journal article" date="2017" name="Curr. Biol.">
        <title>The Evolution of Venom by Co-option of Single-Copy Genes.</title>
        <authorList>
            <person name="Martinson E.O."/>
            <person name="Mrinalini"/>
            <person name="Kelkar Y.D."/>
            <person name="Chang C.H."/>
            <person name="Werren J.H."/>
        </authorList>
    </citation>
    <scope>NUCLEOTIDE SEQUENCE [LARGE SCALE GENOMIC DNA]</scope>
    <source>
        <strain evidence="1 2">Alberta</strain>
        <tissue evidence="1">Whole body</tissue>
    </source>
</reference>
<keyword evidence="2" id="KW-1185">Reference proteome</keyword>
<protein>
    <submittedName>
        <fullName evidence="1">Uncharacterized protein</fullName>
    </submittedName>
</protein>